<feature type="transmembrane region" description="Helical" evidence="1">
    <location>
        <begin position="58"/>
        <end position="82"/>
    </location>
</feature>
<dbReference type="Proteomes" id="UP001274321">
    <property type="component" value="Unassembled WGS sequence"/>
</dbReference>
<organism evidence="2 3">
    <name type="scientific">Terrihabitans rhizophilus</name>
    <dbReference type="NCBI Taxonomy" id="3092662"/>
    <lineage>
        <taxon>Bacteria</taxon>
        <taxon>Pseudomonadati</taxon>
        <taxon>Pseudomonadota</taxon>
        <taxon>Alphaproteobacteria</taxon>
        <taxon>Hyphomicrobiales</taxon>
        <taxon>Terrihabitans</taxon>
    </lineage>
</organism>
<evidence type="ECO:0000313" key="2">
    <source>
        <dbReference type="EMBL" id="MDX6806442.1"/>
    </source>
</evidence>
<keyword evidence="3" id="KW-1185">Reference proteome</keyword>
<dbReference type="EMBL" id="JAXAFJ010000005">
    <property type="protein sequence ID" value="MDX6806442.1"/>
    <property type="molecule type" value="Genomic_DNA"/>
</dbReference>
<evidence type="ECO:0000313" key="3">
    <source>
        <dbReference type="Proteomes" id="UP001274321"/>
    </source>
</evidence>
<evidence type="ECO:0000256" key="1">
    <source>
        <dbReference type="SAM" id="Phobius"/>
    </source>
</evidence>
<keyword evidence="1" id="KW-0472">Membrane</keyword>
<protein>
    <submittedName>
        <fullName evidence="2">Uncharacterized protein</fullName>
    </submittedName>
</protein>
<accession>A0ABU4RNK9</accession>
<keyword evidence="1" id="KW-0812">Transmembrane</keyword>
<proteinExistence type="predicted"/>
<sequence length="120" mass="12857">MSCDDTPEFKKDEIPKVETTAIAQAEQAFFDSPKPPNTFELRFGKFGHISWHSDNSTAVLALIVLVLLCVVVLIVSIVGAWTTDKGWLDSILRILGNAISAVAGAVVGASAGATSTRRRK</sequence>
<dbReference type="RefSeq" id="WP_319844570.1">
    <property type="nucleotide sequence ID" value="NZ_JAXAFJ010000005.1"/>
</dbReference>
<comment type="caution">
    <text evidence="2">The sequence shown here is derived from an EMBL/GenBank/DDBJ whole genome shotgun (WGS) entry which is preliminary data.</text>
</comment>
<keyword evidence="1" id="KW-1133">Transmembrane helix</keyword>
<reference evidence="2 3" key="1">
    <citation type="submission" date="2023-11" db="EMBL/GenBank/DDBJ databases">
        <authorList>
            <person name="Bao R."/>
        </authorList>
    </citation>
    <scope>NUCLEOTIDE SEQUENCE [LARGE SCALE GENOMIC DNA]</scope>
    <source>
        <strain evidence="2 3">PJ23</strain>
    </source>
</reference>
<gene>
    <name evidence="2" type="ORF">SCD90_10220</name>
</gene>
<feature type="transmembrane region" description="Helical" evidence="1">
    <location>
        <begin position="94"/>
        <end position="114"/>
    </location>
</feature>
<name>A0ABU4RNK9_9HYPH</name>